<dbReference type="Proteomes" id="UP000471640">
    <property type="component" value="Unassembled WGS sequence"/>
</dbReference>
<reference evidence="4" key="1">
    <citation type="journal article" date="2020" name="Microbiol. Resour. Announc.">
        <title>Draft Genome Sequences of Thiorhodococcus mannitoliphagus and Thiorhodococcus minor, Purple Sulfur Photosynthetic Bacteria in the Gammaproteobacterial Family Chromatiaceae.</title>
        <authorList>
            <person name="Aviles F.A."/>
            <person name="Meyer T.E."/>
            <person name="Kyndt J.A."/>
        </authorList>
    </citation>
    <scope>NUCLEOTIDE SEQUENCE [LARGE SCALE GENOMIC DNA]</scope>
    <source>
        <strain evidence="4">DSM 18266</strain>
    </source>
</reference>
<evidence type="ECO:0000256" key="1">
    <source>
        <dbReference type="SAM" id="MobiDB-lite"/>
    </source>
</evidence>
<accession>A0A6P1E1P3</accession>
<sequence>MTIKHIVTSSVAALAFSLAGAVAAEQPATPFVSGDEPMNVGQGAQMKAPDPNAKAQETTEKVIESQGAELTGDYAVEQDDAQIKAPTPNAQAQEATEKVIESQGAELTGDYPIDEGDAKQMAAPKE</sequence>
<feature type="region of interest" description="Disordered" evidence="1">
    <location>
        <begin position="33"/>
        <end position="126"/>
    </location>
</feature>
<dbReference type="RefSeq" id="WP_164655515.1">
    <property type="nucleotide sequence ID" value="NZ_JAAIJR010000099.1"/>
</dbReference>
<protein>
    <recommendedName>
        <fullName evidence="5">DUF4148 domain-containing protein</fullName>
    </recommendedName>
</protein>
<name>A0A6P1E1P3_9GAMM</name>
<gene>
    <name evidence="3" type="ORF">G3480_19275</name>
</gene>
<dbReference type="EMBL" id="JAAIJR010000099">
    <property type="protein sequence ID" value="NEX22422.1"/>
    <property type="molecule type" value="Genomic_DNA"/>
</dbReference>
<feature type="chain" id="PRO_5026900654" description="DUF4148 domain-containing protein" evidence="2">
    <location>
        <begin position="24"/>
        <end position="126"/>
    </location>
</feature>
<keyword evidence="4" id="KW-1185">Reference proteome</keyword>
<keyword evidence="2" id="KW-0732">Signal</keyword>
<evidence type="ECO:0000313" key="4">
    <source>
        <dbReference type="Proteomes" id="UP000471640"/>
    </source>
</evidence>
<feature type="signal peptide" evidence="2">
    <location>
        <begin position="1"/>
        <end position="23"/>
    </location>
</feature>
<evidence type="ECO:0000313" key="3">
    <source>
        <dbReference type="EMBL" id="NEX22422.1"/>
    </source>
</evidence>
<organism evidence="3 4">
    <name type="scientific">Thiorhodococcus mannitoliphagus</name>
    <dbReference type="NCBI Taxonomy" id="329406"/>
    <lineage>
        <taxon>Bacteria</taxon>
        <taxon>Pseudomonadati</taxon>
        <taxon>Pseudomonadota</taxon>
        <taxon>Gammaproteobacteria</taxon>
        <taxon>Chromatiales</taxon>
        <taxon>Chromatiaceae</taxon>
        <taxon>Thiorhodococcus</taxon>
    </lineage>
</organism>
<comment type="caution">
    <text evidence="3">The sequence shown here is derived from an EMBL/GenBank/DDBJ whole genome shotgun (WGS) entry which is preliminary data.</text>
</comment>
<reference evidence="3 4" key="2">
    <citation type="submission" date="2020-02" db="EMBL/GenBank/DDBJ databases">
        <title>Genome sequences of Thiorhodococcus mannitoliphagus and Thiorhodococcus minor, purple sulfur photosynthetic bacteria in the gammaproteobacterial family, Chromatiaceae.</title>
        <authorList>
            <person name="Aviles F.A."/>
            <person name="Meyer T.E."/>
            <person name="Kyndt J.A."/>
        </authorList>
    </citation>
    <scope>NUCLEOTIDE SEQUENCE [LARGE SCALE GENOMIC DNA]</scope>
    <source>
        <strain evidence="3 4">DSM 18266</strain>
    </source>
</reference>
<evidence type="ECO:0000256" key="2">
    <source>
        <dbReference type="SAM" id="SignalP"/>
    </source>
</evidence>
<proteinExistence type="predicted"/>
<dbReference type="AlphaFoldDB" id="A0A6P1E1P3"/>
<evidence type="ECO:0008006" key="5">
    <source>
        <dbReference type="Google" id="ProtNLM"/>
    </source>
</evidence>